<organism evidence="2 3">
    <name type="scientific">Daphnia pulex</name>
    <name type="common">Water flea</name>
    <dbReference type="NCBI Taxonomy" id="6669"/>
    <lineage>
        <taxon>Eukaryota</taxon>
        <taxon>Metazoa</taxon>
        <taxon>Ecdysozoa</taxon>
        <taxon>Arthropoda</taxon>
        <taxon>Crustacea</taxon>
        <taxon>Branchiopoda</taxon>
        <taxon>Diplostraca</taxon>
        <taxon>Cladocera</taxon>
        <taxon>Anomopoda</taxon>
        <taxon>Daphniidae</taxon>
        <taxon>Daphnia</taxon>
    </lineage>
</organism>
<accession>E9GNQ0</accession>
<feature type="region of interest" description="Disordered" evidence="1">
    <location>
        <begin position="181"/>
        <end position="333"/>
    </location>
</feature>
<feature type="region of interest" description="Disordered" evidence="1">
    <location>
        <begin position="121"/>
        <end position="151"/>
    </location>
</feature>
<evidence type="ECO:0000313" key="2">
    <source>
        <dbReference type="EMBL" id="EFX78920.1"/>
    </source>
</evidence>
<protein>
    <submittedName>
        <fullName evidence="2">Uncharacterized protein</fullName>
    </submittedName>
</protein>
<feature type="compositionally biased region" description="Acidic residues" evidence="1">
    <location>
        <begin position="182"/>
        <end position="193"/>
    </location>
</feature>
<keyword evidence="3" id="KW-1185">Reference proteome</keyword>
<feature type="compositionally biased region" description="Polar residues" evidence="1">
    <location>
        <begin position="311"/>
        <end position="320"/>
    </location>
</feature>
<feature type="compositionally biased region" description="Basic and acidic residues" evidence="1">
    <location>
        <begin position="200"/>
        <end position="223"/>
    </location>
</feature>
<feature type="region of interest" description="Disordered" evidence="1">
    <location>
        <begin position="351"/>
        <end position="382"/>
    </location>
</feature>
<dbReference type="InParanoid" id="E9GNQ0"/>
<feature type="compositionally biased region" description="Polar residues" evidence="1">
    <location>
        <begin position="249"/>
        <end position="269"/>
    </location>
</feature>
<proteinExistence type="predicted"/>
<evidence type="ECO:0000256" key="1">
    <source>
        <dbReference type="SAM" id="MobiDB-lite"/>
    </source>
</evidence>
<gene>
    <name evidence="2" type="ORF">DAPPUDRAFT_245624</name>
</gene>
<feature type="region of interest" description="Disordered" evidence="1">
    <location>
        <begin position="66"/>
        <end position="108"/>
    </location>
</feature>
<sequence>MAWGPKLGKSLLNPFSPKSADQNEQKADDFYSDDEESNIEMIADTAPPFPDELSFEEARVAFSRKGKSALNAPRPVRNLVGDSTTWRQDEWPNTAGRSLPRTPVGQPRIYPDLSAVVETVEPPADDQPVDPGPSIPITRSRTRRVTGVQPVRASARLKARVAQTLPPTAAAAVDENYLNLVDEAESSDEDDDFGSTKSHIYHETDEGNADIEARIEAELKGKETVASTTGRQPPSALKYSSKPLDKPQNLYTTPEPTNSKEPNTLPSTHIDNRKTTHVIPEPPAGPSRQFNSSNPFRQAVPMPQTLPVLLPNTNPFQQTIKAEPPNPPTGVMVSQSPYEVLYRYLRGKWASREDPASEAKAALGPPKATPAPCVVPPPVAVE</sequence>
<dbReference type="KEGG" id="dpx:DAPPUDRAFT_245624"/>
<evidence type="ECO:0000313" key="3">
    <source>
        <dbReference type="Proteomes" id="UP000000305"/>
    </source>
</evidence>
<feature type="compositionally biased region" description="Pro residues" evidence="1">
    <location>
        <begin position="367"/>
        <end position="382"/>
    </location>
</feature>
<reference evidence="2 3" key="1">
    <citation type="journal article" date="2011" name="Science">
        <title>The ecoresponsive genome of Daphnia pulex.</title>
        <authorList>
            <person name="Colbourne J.K."/>
            <person name="Pfrender M.E."/>
            <person name="Gilbert D."/>
            <person name="Thomas W.K."/>
            <person name="Tucker A."/>
            <person name="Oakley T.H."/>
            <person name="Tokishita S."/>
            <person name="Aerts A."/>
            <person name="Arnold G.J."/>
            <person name="Basu M.K."/>
            <person name="Bauer D.J."/>
            <person name="Caceres C.E."/>
            <person name="Carmel L."/>
            <person name="Casola C."/>
            <person name="Choi J.H."/>
            <person name="Detter J.C."/>
            <person name="Dong Q."/>
            <person name="Dusheyko S."/>
            <person name="Eads B.D."/>
            <person name="Frohlich T."/>
            <person name="Geiler-Samerotte K.A."/>
            <person name="Gerlach D."/>
            <person name="Hatcher P."/>
            <person name="Jogdeo S."/>
            <person name="Krijgsveld J."/>
            <person name="Kriventseva E.V."/>
            <person name="Kultz D."/>
            <person name="Laforsch C."/>
            <person name="Lindquist E."/>
            <person name="Lopez J."/>
            <person name="Manak J.R."/>
            <person name="Muller J."/>
            <person name="Pangilinan J."/>
            <person name="Patwardhan R.P."/>
            <person name="Pitluck S."/>
            <person name="Pritham E.J."/>
            <person name="Rechtsteiner A."/>
            <person name="Rho M."/>
            <person name="Rogozin I.B."/>
            <person name="Sakarya O."/>
            <person name="Salamov A."/>
            <person name="Schaack S."/>
            <person name="Shapiro H."/>
            <person name="Shiga Y."/>
            <person name="Skalitzky C."/>
            <person name="Smith Z."/>
            <person name="Souvorov A."/>
            <person name="Sung W."/>
            <person name="Tang Z."/>
            <person name="Tsuchiya D."/>
            <person name="Tu H."/>
            <person name="Vos H."/>
            <person name="Wang M."/>
            <person name="Wolf Y.I."/>
            <person name="Yamagata H."/>
            <person name="Yamada T."/>
            <person name="Ye Y."/>
            <person name="Shaw J.R."/>
            <person name="Andrews J."/>
            <person name="Crease T.J."/>
            <person name="Tang H."/>
            <person name="Lucas S.M."/>
            <person name="Robertson H.M."/>
            <person name="Bork P."/>
            <person name="Koonin E.V."/>
            <person name="Zdobnov E.M."/>
            <person name="Grigoriev I.V."/>
            <person name="Lynch M."/>
            <person name="Boore J.L."/>
        </authorList>
    </citation>
    <scope>NUCLEOTIDE SEQUENCE [LARGE SCALE GENOMIC DNA]</scope>
</reference>
<feature type="region of interest" description="Disordered" evidence="1">
    <location>
        <begin position="1"/>
        <end position="35"/>
    </location>
</feature>
<dbReference type="OrthoDB" id="10609868at2759"/>
<dbReference type="EMBL" id="GL732555">
    <property type="protein sequence ID" value="EFX78920.1"/>
    <property type="molecule type" value="Genomic_DNA"/>
</dbReference>
<dbReference type="HOGENOM" id="CLU_724155_0_0_1"/>
<name>E9GNQ0_DAPPU</name>
<dbReference type="AlphaFoldDB" id="E9GNQ0"/>
<dbReference type="Proteomes" id="UP000000305">
    <property type="component" value="Unassembled WGS sequence"/>
</dbReference>